<dbReference type="InterPro" id="IPR023395">
    <property type="entry name" value="MCP_dom_sf"/>
</dbReference>
<dbReference type="Pfam" id="PF00153">
    <property type="entry name" value="Mito_carr"/>
    <property type="match status" value="3"/>
</dbReference>
<keyword evidence="5 12" id="KW-0813">Transport</keyword>
<evidence type="ECO:0000256" key="12">
    <source>
        <dbReference type="RuleBase" id="RU000488"/>
    </source>
</evidence>
<evidence type="ECO:0000256" key="9">
    <source>
        <dbReference type="ARBA" id="ARBA00023128"/>
    </source>
</evidence>
<reference evidence="13" key="1">
    <citation type="submission" date="2021-03" db="EMBL/GenBank/DDBJ databases">
        <authorList>
            <person name="Palmer J.M."/>
        </authorList>
    </citation>
    <scope>NUCLEOTIDE SEQUENCE</scope>
    <source>
        <strain evidence="13">ARV_011</strain>
    </source>
</reference>
<accession>A0A9P7VCW6</accession>
<evidence type="ECO:0000256" key="10">
    <source>
        <dbReference type="ARBA" id="ARBA00023136"/>
    </source>
</evidence>
<dbReference type="PANTHER" id="PTHR45624:SF31">
    <property type="entry name" value="MITOCHONDRIAL ORNITHINE TRANSPORTER 1"/>
    <property type="match status" value="1"/>
</dbReference>
<dbReference type="RefSeq" id="XP_043051181.1">
    <property type="nucleotide sequence ID" value="XM_043194129.1"/>
</dbReference>
<evidence type="ECO:0000256" key="1">
    <source>
        <dbReference type="ARBA" id="ARBA00002238"/>
    </source>
</evidence>
<evidence type="ECO:0000256" key="6">
    <source>
        <dbReference type="ARBA" id="ARBA00022692"/>
    </source>
</evidence>
<keyword evidence="10 11" id="KW-0472">Membrane</keyword>
<dbReference type="OrthoDB" id="2139348at2759"/>
<dbReference type="GO" id="GO:0031966">
    <property type="term" value="C:mitochondrial membrane"/>
    <property type="evidence" value="ECO:0007669"/>
    <property type="project" value="UniProtKB-SubCell"/>
</dbReference>
<gene>
    <name evidence="13" type="ORF">KQ657_003403</name>
</gene>
<dbReference type="InterPro" id="IPR050567">
    <property type="entry name" value="Mitochondrial_Carrier"/>
</dbReference>
<evidence type="ECO:0000256" key="2">
    <source>
        <dbReference type="ARBA" id="ARBA00004225"/>
    </source>
</evidence>
<evidence type="ECO:0000256" key="8">
    <source>
        <dbReference type="ARBA" id="ARBA00022989"/>
    </source>
</evidence>
<name>A0A9P7VCW6_9ASCO</name>
<feature type="repeat" description="Solcar" evidence="11">
    <location>
        <begin position="197"/>
        <end position="288"/>
    </location>
</feature>
<comment type="similarity">
    <text evidence="3 12">Belongs to the mitochondrial carrier (TC 2.A.29) family.</text>
</comment>
<evidence type="ECO:0000256" key="4">
    <source>
        <dbReference type="ARBA" id="ARBA00021935"/>
    </source>
</evidence>
<dbReference type="AlphaFoldDB" id="A0A9P7VCW6"/>
<comment type="subcellular location">
    <subcellularLocation>
        <location evidence="2">Mitochondrion membrane</location>
        <topology evidence="2">Multi-pass membrane protein</topology>
    </subcellularLocation>
</comment>
<sequence length="289" mass="31969">MTEVNPVKEVAYGAISGICGKFIEYPLDTVKVRIQLSKQSHIGAWKTINSIFHNEGIYNGFYKGIKAPLAGACFETAVLFTSYNYALLFLHPKSEQLDSASLLVKCASGGLSGVAGTIVLTPVELVKCQMQVSNLVKKTQPQNITYGAVIKDILRTDGVTGLFKGFQSTLIREVVGTAIWFGTFESVNQYLEQKYPNKDWTVLLSGAAAGITFNTSIFPIDTIKSNIQTYDIYHPHQKGKELSTWKMSSQLVKELGIPRLYNGLGITLIRAVPANAIIFYTYEFLKKNF</sequence>
<protein>
    <recommendedName>
        <fullName evidence="4">Mitochondrial thiamine pyrophosphate carrier 1</fullName>
    </recommendedName>
</protein>
<dbReference type="GO" id="GO:1990575">
    <property type="term" value="P:mitochondrial L-ornithine transmembrane transport"/>
    <property type="evidence" value="ECO:0007669"/>
    <property type="project" value="TreeGrafter"/>
</dbReference>
<dbReference type="Proteomes" id="UP000790833">
    <property type="component" value="Unassembled WGS sequence"/>
</dbReference>
<comment type="function">
    <text evidence="1">Mitochondrial transporter that mediates uptake of thiamine pyrophosphate (ThPP) into mitochondria.</text>
</comment>
<dbReference type="EMBL" id="JAHMUF010000003">
    <property type="protein sequence ID" value="KAG7195636.1"/>
    <property type="molecule type" value="Genomic_DNA"/>
</dbReference>
<keyword evidence="7" id="KW-0677">Repeat</keyword>
<comment type="caution">
    <text evidence="13">The sequence shown here is derived from an EMBL/GenBank/DDBJ whole genome shotgun (WGS) entry which is preliminary data.</text>
</comment>
<evidence type="ECO:0000256" key="11">
    <source>
        <dbReference type="PROSITE-ProRule" id="PRU00282"/>
    </source>
</evidence>
<evidence type="ECO:0000313" key="14">
    <source>
        <dbReference type="Proteomes" id="UP000790833"/>
    </source>
</evidence>
<dbReference type="PROSITE" id="PS50920">
    <property type="entry name" value="SOLCAR"/>
    <property type="match status" value="3"/>
</dbReference>
<dbReference type="PANTHER" id="PTHR45624">
    <property type="entry name" value="MITOCHONDRIAL BASIC AMINO ACIDS TRANSPORTER-RELATED"/>
    <property type="match status" value="1"/>
</dbReference>
<dbReference type="GeneID" id="66116777"/>
<dbReference type="GO" id="GO:0000064">
    <property type="term" value="F:L-ornithine transmembrane transporter activity"/>
    <property type="evidence" value="ECO:0007669"/>
    <property type="project" value="TreeGrafter"/>
</dbReference>
<organism evidence="13 14">
    <name type="scientific">Scheffersomyces spartinae</name>
    <dbReference type="NCBI Taxonomy" id="45513"/>
    <lineage>
        <taxon>Eukaryota</taxon>
        <taxon>Fungi</taxon>
        <taxon>Dikarya</taxon>
        <taxon>Ascomycota</taxon>
        <taxon>Saccharomycotina</taxon>
        <taxon>Pichiomycetes</taxon>
        <taxon>Debaryomycetaceae</taxon>
        <taxon>Scheffersomyces</taxon>
    </lineage>
</organism>
<keyword evidence="8" id="KW-1133">Transmembrane helix</keyword>
<feature type="repeat" description="Solcar" evidence="11">
    <location>
        <begin position="4"/>
        <end position="89"/>
    </location>
</feature>
<dbReference type="SUPFAM" id="SSF103506">
    <property type="entry name" value="Mitochondrial carrier"/>
    <property type="match status" value="1"/>
</dbReference>
<proteinExistence type="inferred from homology"/>
<evidence type="ECO:0000256" key="7">
    <source>
        <dbReference type="ARBA" id="ARBA00022737"/>
    </source>
</evidence>
<evidence type="ECO:0000256" key="5">
    <source>
        <dbReference type="ARBA" id="ARBA00022448"/>
    </source>
</evidence>
<evidence type="ECO:0000313" key="13">
    <source>
        <dbReference type="EMBL" id="KAG7195636.1"/>
    </source>
</evidence>
<feature type="repeat" description="Solcar" evidence="11">
    <location>
        <begin position="100"/>
        <end position="190"/>
    </location>
</feature>
<dbReference type="Gene3D" id="1.50.40.10">
    <property type="entry name" value="Mitochondrial carrier domain"/>
    <property type="match status" value="1"/>
</dbReference>
<dbReference type="InterPro" id="IPR018108">
    <property type="entry name" value="MCP_transmembrane"/>
</dbReference>
<keyword evidence="6 11" id="KW-0812">Transmembrane</keyword>
<evidence type="ECO:0000256" key="3">
    <source>
        <dbReference type="ARBA" id="ARBA00006375"/>
    </source>
</evidence>
<keyword evidence="9" id="KW-0496">Mitochondrion</keyword>
<keyword evidence="14" id="KW-1185">Reference proteome</keyword>